<protein>
    <submittedName>
        <fullName evidence="1">18845_t:CDS:1</fullName>
    </submittedName>
</protein>
<evidence type="ECO:0000313" key="1">
    <source>
        <dbReference type="EMBL" id="CAG8779293.1"/>
    </source>
</evidence>
<organism evidence="1 2">
    <name type="scientific">Racocetra persica</name>
    <dbReference type="NCBI Taxonomy" id="160502"/>
    <lineage>
        <taxon>Eukaryota</taxon>
        <taxon>Fungi</taxon>
        <taxon>Fungi incertae sedis</taxon>
        <taxon>Mucoromycota</taxon>
        <taxon>Glomeromycotina</taxon>
        <taxon>Glomeromycetes</taxon>
        <taxon>Diversisporales</taxon>
        <taxon>Gigasporaceae</taxon>
        <taxon>Racocetra</taxon>
    </lineage>
</organism>
<name>A0ACA9R6E3_9GLOM</name>
<proteinExistence type="predicted"/>
<reference evidence="1" key="1">
    <citation type="submission" date="2021-06" db="EMBL/GenBank/DDBJ databases">
        <authorList>
            <person name="Kallberg Y."/>
            <person name="Tangrot J."/>
            <person name="Rosling A."/>
        </authorList>
    </citation>
    <scope>NUCLEOTIDE SEQUENCE</scope>
    <source>
        <strain evidence="1">MA461A</strain>
    </source>
</reference>
<dbReference type="EMBL" id="CAJVQC010044310">
    <property type="protein sequence ID" value="CAG8779293.1"/>
    <property type="molecule type" value="Genomic_DNA"/>
</dbReference>
<dbReference type="Proteomes" id="UP000789920">
    <property type="component" value="Unassembled WGS sequence"/>
</dbReference>
<evidence type="ECO:0000313" key="2">
    <source>
        <dbReference type="Proteomes" id="UP000789920"/>
    </source>
</evidence>
<gene>
    <name evidence="1" type="ORF">RPERSI_LOCUS17341</name>
</gene>
<sequence length="80" mass="8761">IGVVACTVVRVITEILTEQIVLDSFIGGFVLSQFRGVFCIILSPVVEAPSLKSSLESCWSHHWGLGCWCCFVDADLNTML</sequence>
<keyword evidence="2" id="KW-1185">Reference proteome</keyword>
<comment type="caution">
    <text evidence="1">The sequence shown here is derived from an EMBL/GenBank/DDBJ whole genome shotgun (WGS) entry which is preliminary data.</text>
</comment>
<feature type="non-terminal residue" evidence="1">
    <location>
        <position position="1"/>
    </location>
</feature>
<accession>A0ACA9R6E3</accession>